<dbReference type="InterPro" id="IPR036890">
    <property type="entry name" value="HATPase_C_sf"/>
</dbReference>
<dbReference type="EMBL" id="JANFNG010000004">
    <property type="protein sequence ID" value="MCQ4080650.1"/>
    <property type="molecule type" value="Genomic_DNA"/>
</dbReference>
<dbReference type="SMART" id="SM00331">
    <property type="entry name" value="PP2C_SIG"/>
    <property type="match status" value="1"/>
</dbReference>
<name>A0ABT1PUJ2_9ACTN</name>
<dbReference type="Pfam" id="PF00989">
    <property type="entry name" value="PAS"/>
    <property type="match status" value="1"/>
</dbReference>
<dbReference type="SUPFAM" id="SSF55874">
    <property type="entry name" value="ATPase domain of HSP90 chaperone/DNA topoisomerase II/histidine kinase"/>
    <property type="match status" value="1"/>
</dbReference>
<gene>
    <name evidence="3" type="ORF">NGB36_08560</name>
</gene>
<dbReference type="SMART" id="SM00091">
    <property type="entry name" value="PAS"/>
    <property type="match status" value="2"/>
</dbReference>
<dbReference type="InterPro" id="IPR003018">
    <property type="entry name" value="GAF"/>
</dbReference>
<dbReference type="SMART" id="SM00065">
    <property type="entry name" value="GAF"/>
    <property type="match status" value="1"/>
</dbReference>
<reference evidence="3" key="1">
    <citation type="submission" date="2022-06" db="EMBL/GenBank/DDBJ databases">
        <title>Draft genome sequence of Streptomyces sp. RB6PN25 isolated from peat swamp forest in Thailand.</title>
        <authorList>
            <person name="Duangmal K."/>
            <person name="Klaysubun C."/>
        </authorList>
    </citation>
    <scope>NUCLEOTIDE SEQUENCE</scope>
    <source>
        <strain evidence="3">RB6PN25</strain>
    </source>
</reference>
<dbReference type="InterPro" id="IPR013767">
    <property type="entry name" value="PAS_fold"/>
</dbReference>
<dbReference type="InterPro" id="IPR003594">
    <property type="entry name" value="HATPase_dom"/>
</dbReference>
<dbReference type="InterPro" id="IPR001932">
    <property type="entry name" value="PPM-type_phosphatase-like_dom"/>
</dbReference>
<dbReference type="Pfam" id="PF13581">
    <property type="entry name" value="HATPase_c_2"/>
    <property type="match status" value="1"/>
</dbReference>
<dbReference type="Pfam" id="PF01590">
    <property type="entry name" value="GAF"/>
    <property type="match status" value="1"/>
</dbReference>
<evidence type="ECO:0000313" key="4">
    <source>
        <dbReference type="Proteomes" id="UP001057702"/>
    </source>
</evidence>
<dbReference type="InterPro" id="IPR052016">
    <property type="entry name" value="Bact_Sigma-Reg"/>
</dbReference>
<evidence type="ECO:0000259" key="2">
    <source>
        <dbReference type="PROSITE" id="PS50112"/>
    </source>
</evidence>
<dbReference type="InterPro" id="IPR036457">
    <property type="entry name" value="PPM-type-like_dom_sf"/>
</dbReference>
<dbReference type="PANTHER" id="PTHR43156">
    <property type="entry name" value="STAGE II SPORULATION PROTEIN E-RELATED"/>
    <property type="match status" value="1"/>
</dbReference>
<dbReference type="SUPFAM" id="SSF55781">
    <property type="entry name" value="GAF domain-like"/>
    <property type="match status" value="1"/>
</dbReference>
<accession>A0ABT1PUJ2</accession>
<feature type="domain" description="PAS" evidence="2">
    <location>
        <begin position="16"/>
        <end position="78"/>
    </location>
</feature>
<dbReference type="PROSITE" id="PS50112">
    <property type="entry name" value="PAS"/>
    <property type="match status" value="1"/>
</dbReference>
<protein>
    <submittedName>
        <fullName evidence="3">PAS domain-containing SpoIIE family protein phosphatase/ATP-binding protein</fullName>
    </submittedName>
</protein>
<keyword evidence="4" id="KW-1185">Reference proteome</keyword>
<dbReference type="PANTHER" id="PTHR43156:SF2">
    <property type="entry name" value="STAGE II SPORULATION PROTEIN E"/>
    <property type="match status" value="1"/>
</dbReference>
<evidence type="ECO:0000313" key="3">
    <source>
        <dbReference type="EMBL" id="MCQ4080650.1"/>
    </source>
</evidence>
<dbReference type="CDD" id="cd16936">
    <property type="entry name" value="HATPase_RsbW-like"/>
    <property type="match status" value="1"/>
</dbReference>
<dbReference type="Pfam" id="PF07228">
    <property type="entry name" value="SpoIIE"/>
    <property type="match status" value="1"/>
</dbReference>
<proteinExistence type="predicted"/>
<evidence type="ECO:0000256" key="1">
    <source>
        <dbReference type="ARBA" id="ARBA00022801"/>
    </source>
</evidence>
<dbReference type="InterPro" id="IPR013656">
    <property type="entry name" value="PAS_4"/>
</dbReference>
<dbReference type="CDD" id="cd00130">
    <property type="entry name" value="PAS"/>
    <property type="match status" value="1"/>
</dbReference>
<comment type="caution">
    <text evidence="3">The sequence shown here is derived from an EMBL/GenBank/DDBJ whole genome shotgun (WGS) entry which is preliminary data.</text>
</comment>
<sequence length="830" mass="89162">MGIPVGENLTGPRASFDVAEAATLLLDDRGIVRNWTKDAERVLGHQAADVLGTCVATLLAPDDAARMPDLAQRCRKDAGWAGVLKAVRCDGRKATLGVRVVPMPDSAGRPCWLVLAVDMTGSPGWAMGRSFPERMLAQSAIGMAVVDTDLRYVWSNAALERFGGGPRAARLGRRLGEIQPGLNAKVIEEQMRRVLDTGETVADYEHIGRPRSDPDRERAHSMSFTRLEDDAGNALGVFYTVVDITDRYRSRHRLALLDRASATIGRSLDVLQTAQDLADVAVPDLADCVAVDLLDTVFSGAEPCPLRLDATDTVVLRRAGQRSVREAAPEEVVEIGHPASYHRGSPPIRALESGTSWRVERLDPLAVEWATDIPRGRAALFRELGLHSAMVVPICARGATLGVTTFYRRESPAAFDEDDVRLAEEFVARAAVCIDNARRYTRERDAALALQRSLLPHGLPEQVAVEVASCYRPADELTGVGGDWFDVIPLSGARVALVVGDVIGHGIDAAATMGRLRTAVQTLADLDLRPDELLAHLDDLVGRSSREDDEDTAAADAHGVGASCLYVVYDPVTRQCSMASANHPAPAVVATDGTVDFPDLPRGPALGVGGLPFESVAFTLDEGSVLALYTDGLLAGDGPKSASSEGGRERLRRAMEAQGGSLEGLCNTVVGDLAPAHPCDDVALLLARTRSLGDDRVASWELTNDPAQVAGAREVTLRQLSAWGLDELAFTTELVVSELVTNAIRYASGPIRVRLIHENTLICEVADASSTSPHLRHPRTTDEGGRGLFLISQFTRRWGTRYTPEGKVIWAEQLLTPNGSEPLAAFGDLV</sequence>
<dbReference type="InterPro" id="IPR000014">
    <property type="entry name" value="PAS"/>
</dbReference>
<dbReference type="Gene3D" id="3.60.40.10">
    <property type="entry name" value="PPM-type phosphatase domain"/>
    <property type="match status" value="1"/>
</dbReference>
<dbReference type="InterPro" id="IPR035965">
    <property type="entry name" value="PAS-like_dom_sf"/>
</dbReference>
<dbReference type="Gene3D" id="3.30.450.40">
    <property type="match status" value="1"/>
</dbReference>
<dbReference type="Gene3D" id="3.30.450.20">
    <property type="entry name" value="PAS domain"/>
    <property type="match status" value="2"/>
</dbReference>
<dbReference type="NCBIfam" id="TIGR00229">
    <property type="entry name" value="sensory_box"/>
    <property type="match status" value="2"/>
</dbReference>
<organism evidence="3 4">
    <name type="scientific">Streptomyces humicola</name>
    <dbReference type="NCBI Taxonomy" id="2953240"/>
    <lineage>
        <taxon>Bacteria</taxon>
        <taxon>Bacillati</taxon>
        <taxon>Actinomycetota</taxon>
        <taxon>Actinomycetes</taxon>
        <taxon>Kitasatosporales</taxon>
        <taxon>Streptomycetaceae</taxon>
        <taxon>Streptomyces</taxon>
    </lineage>
</organism>
<dbReference type="Proteomes" id="UP001057702">
    <property type="component" value="Unassembled WGS sequence"/>
</dbReference>
<dbReference type="InterPro" id="IPR029016">
    <property type="entry name" value="GAF-like_dom_sf"/>
</dbReference>
<dbReference type="Pfam" id="PF08448">
    <property type="entry name" value="PAS_4"/>
    <property type="match status" value="1"/>
</dbReference>
<dbReference type="SUPFAM" id="SSF55785">
    <property type="entry name" value="PYP-like sensor domain (PAS domain)"/>
    <property type="match status" value="2"/>
</dbReference>
<dbReference type="Gene3D" id="3.30.565.10">
    <property type="entry name" value="Histidine kinase-like ATPase, C-terminal domain"/>
    <property type="match status" value="1"/>
</dbReference>
<keyword evidence="1" id="KW-0378">Hydrolase</keyword>